<comment type="caution">
    <text evidence="7">The sequence shown here is derived from an EMBL/GenBank/DDBJ whole genome shotgun (WGS) entry which is preliminary data.</text>
</comment>
<keyword evidence="3 6" id="KW-0812">Transmembrane</keyword>
<dbReference type="AlphaFoldDB" id="A0A835IUZ0"/>
<accession>A0A835IUZ0</accession>
<evidence type="ECO:0000313" key="7">
    <source>
        <dbReference type="EMBL" id="KAF9625610.1"/>
    </source>
</evidence>
<dbReference type="GO" id="GO:0042910">
    <property type="term" value="F:xenobiotic transmembrane transporter activity"/>
    <property type="evidence" value="ECO:0007669"/>
    <property type="project" value="InterPro"/>
</dbReference>
<evidence type="ECO:0000256" key="4">
    <source>
        <dbReference type="ARBA" id="ARBA00022989"/>
    </source>
</evidence>
<keyword evidence="5 6" id="KW-0472">Membrane</keyword>
<feature type="transmembrane region" description="Helical" evidence="6">
    <location>
        <begin position="402"/>
        <end position="422"/>
    </location>
</feature>
<reference evidence="7 8" key="1">
    <citation type="submission" date="2020-10" db="EMBL/GenBank/DDBJ databases">
        <title>The Coptis chinensis genome and diversification of protoberbering-type alkaloids.</title>
        <authorList>
            <person name="Wang B."/>
            <person name="Shu S."/>
            <person name="Song C."/>
            <person name="Liu Y."/>
        </authorList>
    </citation>
    <scope>NUCLEOTIDE SEQUENCE [LARGE SCALE GENOMIC DNA]</scope>
    <source>
        <strain evidence="7">HL-2020</strain>
        <tissue evidence="7">Leaf</tissue>
    </source>
</reference>
<dbReference type="CDD" id="cd13132">
    <property type="entry name" value="MATE_eukaryotic"/>
    <property type="match status" value="1"/>
</dbReference>
<feature type="transmembrane region" description="Helical" evidence="6">
    <location>
        <begin position="329"/>
        <end position="350"/>
    </location>
</feature>
<comment type="similarity">
    <text evidence="2 6">Belongs to the multi antimicrobial extrusion (MATE) (TC 2.A.66.1) family.</text>
</comment>
<evidence type="ECO:0000256" key="1">
    <source>
        <dbReference type="ARBA" id="ARBA00004141"/>
    </source>
</evidence>
<feature type="transmembrane region" description="Helical" evidence="6">
    <location>
        <begin position="204"/>
        <end position="226"/>
    </location>
</feature>
<dbReference type="PANTHER" id="PTHR11206">
    <property type="entry name" value="MULTIDRUG RESISTANCE PROTEIN"/>
    <property type="match status" value="1"/>
</dbReference>
<evidence type="ECO:0000313" key="8">
    <source>
        <dbReference type="Proteomes" id="UP000631114"/>
    </source>
</evidence>
<feature type="transmembrane region" description="Helical" evidence="6">
    <location>
        <begin position="105"/>
        <end position="125"/>
    </location>
</feature>
<name>A0A835IUZ0_9MAGN</name>
<feature type="transmembrane region" description="Helical" evidence="6">
    <location>
        <begin position="434"/>
        <end position="457"/>
    </location>
</feature>
<dbReference type="Pfam" id="PF01554">
    <property type="entry name" value="MatE"/>
    <property type="match status" value="2"/>
</dbReference>
<dbReference type="OrthoDB" id="2126698at2759"/>
<evidence type="ECO:0000256" key="2">
    <source>
        <dbReference type="ARBA" id="ARBA00010199"/>
    </source>
</evidence>
<comment type="caution">
    <text evidence="6">Lacks conserved residue(s) required for the propagation of feature annotation.</text>
</comment>
<dbReference type="EMBL" id="JADFTS010000001">
    <property type="protein sequence ID" value="KAF9625610.1"/>
    <property type="molecule type" value="Genomic_DNA"/>
</dbReference>
<evidence type="ECO:0000256" key="5">
    <source>
        <dbReference type="ARBA" id="ARBA00023136"/>
    </source>
</evidence>
<dbReference type="InterPro" id="IPR045069">
    <property type="entry name" value="MATE_euk"/>
</dbReference>
<feature type="transmembrane region" description="Helical" evidence="6">
    <location>
        <begin position="60"/>
        <end position="84"/>
    </location>
</feature>
<gene>
    <name evidence="7" type="ORF">IFM89_024383</name>
</gene>
<feature type="transmembrane region" description="Helical" evidence="6">
    <location>
        <begin position="370"/>
        <end position="390"/>
    </location>
</feature>
<organism evidence="7 8">
    <name type="scientific">Coptis chinensis</name>
    <dbReference type="NCBI Taxonomy" id="261450"/>
    <lineage>
        <taxon>Eukaryota</taxon>
        <taxon>Viridiplantae</taxon>
        <taxon>Streptophyta</taxon>
        <taxon>Embryophyta</taxon>
        <taxon>Tracheophyta</taxon>
        <taxon>Spermatophyta</taxon>
        <taxon>Magnoliopsida</taxon>
        <taxon>Ranunculales</taxon>
        <taxon>Ranunculaceae</taxon>
        <taxon>Coptidoideae</taxon>
        <taxon>Coptis</taxon>
    </lineage>
</organism>
<evidence type="ECO:0000256" key="6">
    <source>
        <dbReference type="RuleBase" id="RU004914"/>
    </source>
</evidence>
<dbReference type="InterPro" id="IPR002528">
    <property type="entry name" value="MATE_fam"/>
</dbReference>
<dbReference type="GO" id="GO:0015297">
    <property type="term" value="F:antiporter activity"/>
    <property type="evidence" value="ECO:0007669"/>
    <property type="project" value="InterPro"/>
</dbReference>
<protein>
    <recommendedName>
        <fullName evidence="6">Protein DETOXIFICATION</fullName>
    </recommendedName>
    <alternativeName>
        <fullName evidence="6">Multidrug and toxic compound extrusion protein</fullName>
    </alternativeName>
</protein>
<evidence type="ECO:0000256" key="3">
    <source>
        <dbReference type="ARBA" id="ARBA00022692"/>
    </source>
</evidence>
<proteinExistence type="inferred from homology"/>
<feature type="transmembrane region" description="Helical" evidence="6">
    <location>
        <begin position="174"/>
        <end position="198"/>
    </location>
</feature>
<dbReference type="Proteomes" id="UP000631114">
    <property type="component" value="Unassembled WGS sequence"/>
</dbReference>
<dbReference type="GO" id="GO:0016020">
    <property type="term" value="C:membrane"/>
    <property type="evidence" value="ECO:0007669"/>
    <property type="project" value="UniProtKB-SubCell"/>
</dbReference>
<keyword evidence="4 6" id="KW-1133">Transmembrane helix</keyword>
<dbReference type="GO" id="GO:1990961">
    <property type="term" value="P:xenobiotic detoxification by transmembrane export across the plasma membrane"/>
    <property type="evidence" value="ECO:0007669"/>
    <property type="project" value="InterPro"/>
</dbReference>
<comment type="subcellular location">
    <subcellularLocation>
        <location evidence="1">Membrane</location>
        <topology evidence="1">Multi-pass membrane protein</topology>
    </subcellularLocation>
</comment>
<dbReference type="NCBIfam" id="TIGR00797">
    <property type="entry name" value="matE"/>
    <property type="match status" value="1"/>
</dbReference>
<feature type="transmembrane region" description="Helical" evidence="6">
    <location>
        <begin position="29"/>
        <end position="54"/>
    </location>
</feature>
<sequence length="481" mass="52019">MEEGLLLKEREEERNVLTWDVVKEEVKKIGYLAGPMVAVTLSQFLLQLISMMMVGHLGELALSSAAIATSLTSVTGFSFLLGMAGALETLCGQAYGAQQYEKLGNYMYSAAICLILLCIPLSIIWVNMGKLLTFIGQDPLISLEAGKYAAWLIPALFAYATLQSQMRYLQSQSLILPMLLSSFAALCIHIPVCWFLVYKSALRTVGAALSIGIAYWLNVIILALYIKYSSSCEKTRVSLSKGDSKVSARVLRLAVPDYNGLVETSVLSVWTSSGFSLHETPCAHTPFRLGVLCLTTISFLYAIPFGVGAAASTRVANELGAGKPKAARVAVFVVMLLAATETTIVSSSLFLSRHILGYAYSNEKEVADYVTAMVPLICISVILDSLQGTLSGIARGTGWQHLGAYVNLGAFYLVGIPIAVLLSFRQHLGGRGLWIGILMGSVVQVTLLSLITGLTNWQQQAMKAKERISGGILSKENEEEE</sequence>
<keyword evidence="8" id="KW-1185">Reference proteome</keyword>